<evidence type="ECO:0000256" key="4">
    <source>
        <dbReference type="ARBA" id="ARBA00022525"/>
    </source>
</evidence>
<dbReference type="GO" id="GO:0004181">
    <property type="term" value="F:metallocarboxypeptidase activity"/>
    <property type="evidence" value="ECO:0007669"/>
    <property type="project" value="InterPro"/>
</dbReference>
<name>A0A5N5TEI7_9CRUS</name>
<dbReference type="SUPFAM" id="SSF53187">
    <property type="entry name" value="Zn-dependent exopeptidases"/>
    <property type="match status" value="1"/>
</dbReference>
<feature type="active site" description="Proton donor/acceptor" evidence="13">
    <location>
        <position position="304"/>
    </location>
</feature>
<dbReference type="PANTHER" id="PTHR11532:SF93">
    <property type="entry name" value="CARBOXYPEPTIDASE E"/>
    <property type="match status" value="1"/>
</dbReference>
<dbReference type="OrthoDB" id="10249045at2759"/>
<keyword evidence="16" id="KW-1185">Reference proteome</keyword>
<evidence type="ECO:0000256" key="1">
    <source>
        <dbReference type="ARBA" id="ARBA00001947"/>
    </source>
</evidence>
<evidence type="ECO:0000256" key="5">
    <source>
        <dbReference type="ARBA" id="ARBA00022645"/>
    </source>
</evidence>
<dbReference type="AlphaFoldDB" id="A0A5N5TEI7"/>
<keyword evidence="12" id="KW-0325">Glycoprotein</keyword>
<dbReference type="PRINTS" id="PR00765">
    <property type="entry name" value="CRBOXYPTASEA"/>
</dbReference>
<dbReference type="SUPFAM" id="SSF49464">
    <property type="entry name" value="Carboxypeptidase regulatory domain-like"/>
    <property type="match status" value="1"/>
</dbReference>
<dbReference type="InterPro" id="IPR057246">
    <property type="entry name" value="CARBOXYPEPT_ZN_1"/>
</dbReference>
<evidence type="ECO:0000256" key="13">
    <source>
        <dbReference type="PROSITE-ProRule" id="PRU01379"/>
    </source>
</evidence>
<dbReference type="EMBL" id="SEYY01002797">
    <property type="protein sequence ID" value="KAB7504589.1"/>
    <property type="molecule type" value="Genomic_DNA"/>
</dbReference>
<dbReference type="GO" id="GO:0008270">
    <property type="term" value="F:zinc ion binding"/>
    <property type="evidence" value="ECO:0007669"/>
    <property type="project" value="InterPro"/>
</dbReference>
<keyword evidence="11" id="KW-0482">Metalloprotease</keyword>
<dbReference type="GO" id="GO:0016485">
    <property type="term" value="P:protein processing"/>
    <property type="evidence" value="ECO:0007669"/>
    <property type="project" value="TreeGrafter"/>
</dbReference>
<evidence type="ECO:0000313" key="16">
    <source>
        <dbReference type="Proteomes" id="UP000326759"/>
    </source>
</evidence>
<comment type="caution">
    <text evidence="15">The sequence shown here is derived from an EMBL/GenBank/DDBJ whole genome shotgun (WGS) entry which is preliminary data.</text>
</comment>
<evidence type="ECO:0000256" key="8">
    <source>
        <dbReference type="ARBA" id="ARBA00022729"/>
    </source>
</evidence>
<evidence type="ECO:0000256" key="3">
    <source>
        <dbReference type="ARBA" id="ARBA00005988"/>
    </source>
</evidence>
<dbReference type="SMART" id="SM00631">
    <property type="entry name" value="Zn_pept"/>
    <property type="match status" value="1"/>
</dbReference>
<proteinExistence type="inferred from homology"/>
<evidence type="ECO:0000256" key="7">
    <source>
        <dbReference type="ARBA" id="ARBA00022723"/>
    </source>
</evidence>
<dbReference type="PROSITE" id="PS00132">
    <property type="entry name" value="CARBOXYPEPT_ZN_1"/>
    <property type="match status" value="1"/>
</dbReference>
<reference evidence="15 16" key="1">
    <citation type="journal article" date="2019" name="PLoS Biol.">
        <title>Sex chromosomes control vertical transmission of feminizing Wolbachia symbionts in an isopod.</title>
        <authorList>
            <person name="Becking T."/>
            <person name="Chebbi M.A."/>
            <person name="Giraud I."/>
            <person name="Moumen B."/>
            <person name="Laverre T."/>
            <person name="Caubet Y."/>
            <person name="Peccoud J."/>
            <person name="Gilbert C."/>
            <person name="Cordaux R."/>
        </authorList>
    </citation>
    <scope>NUCLEOTIDE SEQUENCE [LARGE SCALE GENOMIC DNA]</scope>
    <source>
        <strain evidence="15">ANa2</strain>
        <tissue evidence="15">Whole body excluding digestive tract and cuticle</tissue>
    </source>
</reference>
<dbReference type="CDD" id="cd03858">
    <property type="entry name" value="M14_CP_N-E_like"/>
    <property type="match status" value="1"/>
</dbReference>
<feature type="domain" description="Peptidase M14" evidence="14">
    <location>
        <begin position="17"/>
        <end position="334"/>
    </location>
</feature>
<keyword evidence="5 15" id="KW-0121">Carboxypeptidase</keyword>
<dbReference type="Gene3D" id="2.60.40.1120">
    <property type="entry name" value="Carboxypeptidase-like, regulatory domain"/>
    <property type="match status" value="1"/>
</dbReference>
<accession>A0A5N5TEI7</accession>
<dbReference type="InterPro" id="IPR050753">
    <property type="entry name" value="Peptidase_M14_domain"/>
</dbReference>
<keyword evidence="4" id="KW-0964">Secreted</keyword>
<dbReference type="PANTHER" id="PTHR11532">
    <property type="entry name" value="PROTEASE M14 CARBOXYPEPTIDASE"/>
    <property type="match status" value="1"/>
</dbReference>
<comment type="subcellular location">
    <subcellularLocation>
        <location evidence="2">Secreted</location>
    </subcellularLocation>
</comment>
<dbReference type="PROSITE" id="PS00133">
    <property type="entry name" value="CARBOXYPEPT_ZN_2"/>
    <property type="match status" value="1"/>
</dbReference>
<dbReference type="PROSITE" id="PS52035">
    <property type="entry name" value="PEPTIDASE_M14"/>
    <property type="match status" value="1"/>
</dbReference>
<evidence type="ECO:0000256" key="2">
    <source>
        <dbReference type="ARBA" id="ARBA00004613"/>
    </source>
</evidence>
<dbReference type="Pfam" id="PF13620">
    <property type="entry name" value="CarboxypepD_reg"/>
    <property type="match status" value="1"/>
</dbReference>
<keyword evidence="8" id="KW-0732">Signal</keyword>
<evidence type="ECO:0000259" key="14">
    <source>
        <dbReference type="PROSITE" id="PS52035"/>
    </source>
</evidence>
<keyword evidence="6" id="KW-0645">Protease</keyword>
<gene>
    <name evidence="15" type="primary">Cpe</name>
    <name evidence="15" type="ORF">Anas_12197</name>
</gene>
<comment type="similarity">
    <text evidence="3 13">Belongs to the peptidase M14 family.</text>
</comment>
<organism evidence="15 16">
    <name type="scientific">Armadillidium nasatum</name>
    <dbReference type="NCBI Taxonomy" id="96803"/>
    <lineage>
        <taxon>Eukaryota</taxon>
        <taxon>Metazoa</taxon>
        <taxon>Ecdysozoa</taxon>
        <taxon>Arthropoda</taxon>
        <taxon>Crustacea</taxon>
        <taxon>Multicrustacea</taxon>
        <taxon>Malacostraca</taxon>
        <taxon>Eumalacostraca</taxon>
        <taxon>Peracarida</taxon>
        <taxon>Isopoda</taxon>
        <taxon>Oniscidea</taxon>
        <taxon>Crinocheta</taxon>
        <taxon>Armadillidiidae</taxon>
        <taxon>Armadillidium</taxon>
    </lineage>
</organism>
<evidence type="ECO:0000256" key="12">
    <source>
        <dbReference type="ARBA" id="ARBA00023180"/>
    </source>
</evidence>
<evidence type="ECO:0000256" key="10">
    <source>
        <dbReference type="ARBA" id="ARBA00022833"/>
    </source>
</evidence>
<dbReference type="Proteomes" id="UP000326759">
    <property type="component" value="Unassembled WGS sequence"/>
</dbReference>
<dbReference type="Pfam" id="PF00246">
    <property type="entry name" value="Peptidase_M14"/>
    <property type="match status" value="1"/>
</dbReference>
<protein>
    <submittedName>
        <fullName evidence="15">Carboxypeptidase E</fullName>
    </submittedName>
</protein>
<evidence type="ECO:0000256" key="11">
    <source>
        <dbReference type="ARBA" id="ARBA00023049"/>
    </source>
</evidence>
<comment type="cofactor">
    <cofactor evidence="1">
        <name>Zn(2+)</name>
        <dbReference type="ChEBI" id="CHEBI:29105"/>
    </cofactor>
</comment>
<evidence type="ECO:0000256" key="9">
    <source>
        <dbReference type="ARBA" id="ARBA00022801"/>
    </source>
</evidence>
<dbReference type="CDD" id="cd11308">
    <property type="entry name" value="Peptidase_M14NE-CP-C_like"/>
    <property type="match status" value="1"/>
</dbReference>
<dbReference type="GO" id="GO:0005615">
    <property type="term" value="C:extracellular space"/>
    <property type="evidence" value="ECO:0007669"/>
    <property type="project" value="TreeGrafter"/>
</dbReference>
<dbReference type="InterPro" id="IPR008969">
    <property type="entry name" value="CarboxyPept-like_regulatory"/>
</dbReference>
<dbReference type="GO" id="GO:0006518">
    <property type="term" value="P:peptide metabolic process"/>
    <property type="evidence" value="ECO:0007669"/>
    <property type="project" value="TreeGrafter"/>
</dbReference>
<keyword evidence="7" id="KW-0479">Metal-binding</keyword>
<sequence length="456" mass="51680">MFVRVNGTANPDTFEWRHHNNSEIPQVLKNVVSKCPDISRLYALSETSVRGVPLWAIELSDNPGVHEILEPEFKYVANMHGNEVLGRELLLGLAEDLCDSWNAGDEDIKKLISMTRIHLLPSMNPDGWQTSTDVGGKDYIIGRSNNNSVDLNRDFPDLDRVMYSNEEHHVDHNNHLMYQIKSLDHQPQPETWAIMHWIMSEPFVLSANIHGGDLVANYPYDATRSGVNREYTMTPDDDTFRSLAFAYSSHHPRMRNKKTRPCFPGETAFGDKDGITNGADWYSVRGGMQDFNYLSSNAFEVTLELGCVKYPPGSELYQEWLDNKDALVEYIWQVHTGIKGLVKDATTGYGIPAATIHVKNVTRINSTHIRSDDIDHDITSAHEGDYWRLLTPGDYEVTATAEGYMPLTHSISVENPPHTKAKELDFYLSPYNEQYEVSSSLWVFWVTGQLVGHCGK</sequence>
<dbReference type="FunFam" id="2.60.40.1120:FF:000019">
    <property type="entry name" value="Carboxypeptidase D"/>
    <property type="match status" value="1"/>
</dbReference>
<evidence type="ECO:0000256" key="6">
    <source>
        <dbReference type="ARBA" id="ARBA00022670"/>
    </source>
</evidence>
<dbReference type="InterPro" id="IPR057247">
    <property type="entry name" value="CARBOXYPEPT_ZN_2"/>
</dbReference>
<evidence type="ECO:0000313" key="15">
    <source>
        <dbReference type="EMBL" id="KAB7504589.1"/>
    </source>
</evidence>
<keyword evidence="10" id="KW-0862">Zinc</keyword>
<dbReference type="InterPro" id="IPR000834">
    <property type="entry name" value="Peptidase_M14"/>
</dbReference>
<dbReference type="FunFam" id="3.40.630.10:FF:000013">
    <property type="entry name" value="carboxypeptidase N catalytic chain"/>
    <property type="match status" value="1"/>
</dbReference>
<dbReference type="Gene3D" id="3.40.630.10">
    <property type="entry name" value="Zn peptidases"/>
    <property type="match status" value="1"/>
</dbReference>
<keyword evidence="9" id="KW-0378">Hydrolase</keyword>